<comment type="caution">
    <text evidence="2">The sequence shown here is derived from an EMBL/GenBank/DDBJ whole genome shotgun (WGS) entry which is preliminary data.</text>
</comment>
<gene>
    <name evidence="2" type="ORF">HA1_04299</name>
</gene>
<dbReference type="EMBL" id="AFES01000014">
    <property type="protein sequence ID" value="EIA18094.1"/>
    <property type="molecule type" value="Genomic_DNA"/>
</dbReference>
<proteinExistence type="predicted"/>
<evidence type="ECO:0000313" key="3">
    <source>
        <dbReference type="Proteomes" id="UP000005358"/>
    </source>
</evidence>
<evidence type="ECO:0000256" key="1">
    <source>
        <dbReference type="SAM" id="Coils"/>
    </source>
</evidence>
<sequence length="33" mass="4016">MNKEIFIKIENLLRNYNRLEAEIKLIEGDIRIL</sequence>
<evidence type="ECO:0000313" key="2">
    <source>
        <dbReference type="EMBL" id="EIA18094.1"/>
    </source>
</evidence>
<dbReference type="AlphaFoldDB" id="A0AAV3FF90"/>
<protein>
    <submittedName>
        <fullName evidence="2">Uncharacterized protein</fullName>
    </submittedName>
</protein>
<dbReference type="Proteomes" id="UP000005358">
    <property type="component" value="Chromosome"/>
</dbReference>
<organism evidence="2 3">
    <name type="scientific">Clostridium perfringens F262</name>
    <dbReference type="NCBI Taxonomy" id="883064"/>
    <lineage>
        <taxon>Bacteria</taxon>
        <taxon>Bacillati</taxon>
        <taxon>Bacillota</taxon>
        <taxon>Clostridia</taxon>
        <taxon>Eubacteriales</taxon>
        <taxon>Clostridiaceae</taxon>
        <taxon>Clostridium</taxon>
    </lineage>
</organism>
<name>A0AAV3FF90_CLOPF</name>
<keyword evidence="1" id="KW-0175">Coiled coil</keyword>
<reference evidence="2 3" key="1">
    <citation type="journal article" date="2012" name="PLoS ONE">
        <title>Genome Sequencing and Analysis of a Type A Clostridium perfringens Isolate from a Case of Bovine Clostridial Abomasitis.</title>
        <authorList>
            <person name="Nowell V.J."/>
            <person name="Kropinski A.M."/>
            <person name="Songer J.G."/>
            <person name="Macinnes J.I."/>
            <person name="Parreira V.R."/>
            <person name="Prescott J.F."/>
        </authorList>
    </citation>
    <scope>NUCLEOTIDE SEQUENCE [LARGE SCALE GENOMIC DNA]</scope>
    <source>
        <strain evidence="2 3">F262</strain>
    </source>
</reference>
<feature type="coiled-coil region" evidence="1">
    <location>
        <begin position="2"/>
        <end position="29"/>
    </location>
</feature>
<accession>A0AAV3FF90</accession>